<feature type="transmembrane region" description="Helical" evidence="1">
    <location>
        <begin position="137"/>
        <end position="160"/>
    </location>
</feature>
<dbReference type="Gene3D" id="3.40.50.1460">
    <property type="match status" value="1"/>
</dbReference>
<evidence type="ECO:0000256" key="1">
    <source>
        <dbReference type="SAM" id="Phobius"/>
    </source>
</evidence>
<dbReference type="InterPro" id="IPR001096">
    <property type="entry name" value="Peptidase_C13"/>
</dbReference>
<keyword evidence="1" id="KW-0472">Membrane</keyword>
<name>A0ABU9BVX8_9BURK</name>
<gene>
    <name evidence="2" type="ORF">AACH06_17520</name>
</gene>
<organism evidence="2 3">
    <name type="scientific">Ideonella lacteola</name>
    <dbReference type="NCBI Taxonomy" id="2984193"/>
    <lineage>
        <taxon>Bacteria</taxon>
        <taxon>Pseudomonadati</taxon>
        <taxon>Pseudomonadota</taxon>
        <taxon>Betaproteobacteria</taxon>
        <taxon>Burkholderiales</taxon>
        <taxon>Sphaerotilaceae</taxon>
        <taxon>Ideonella</taxon>
    </lineage>
</organism>
<comment type="caution">
    <text evidence="2">The sequence shown here is derived from an EMBL/GenBank/DDBJ whole genome shotgun (WGS) entry which is preliminary data.</text>
</comment>
<proteinExistence type="predicted"/>
<dbReference type="Proteomes" id="UP001371218">
    <property type="component" value="Unassembled WGS sequence"/>
</dbReference>
<evidence type="ECO:0000313" key="2">
    <source>
        <dbReference type="EMBL" id="MEK8032623.1"/>
    </source>
</evidence>
<evidence type="ECO:0000313" key="3">
    <source>
        <dbReference type="Proteomes" id="UP001371218"/>
    </source>
</evidence>
<keyword evidence="3" id="KW-1185">Reference proteome</keyword>
<dbReference type="RefSeq" id="WP_341427043.1">
    <property type="nucleotide sequence ID" value="NZ_JBBUTG010000011.1"/>
</dbReference>
<protein>
    <submittedName>
        <fullName evidence="2">C13 family peptidase</fullName>
    </submittedName>
</protein>
<keyword evidence="1" id="KW-1133">Transmembrane helix</keyword>
<accession>A0ABU9BVX8</accession>
<feature type="transmembrane region" description="Helical" evidence="1">
    <location>
        <begin position="93"/>
        <end position="116"/>
    </location>
</feature>
<reference evidence="2 3" key="1">
    <citation type="submission" date="2024-04" db="EMBL/GenBank/DDBJ databases">
        <title>Novel species of the genus Ideonella isolated from streams.</title>
        <authorList>
            <person name="Lu H."/>
        </authorList>
    </citation>
    <scope>NUCLEOTIDE SEQUENCE [LARGE SCALE GENOMIC DNA]</scope>
    <source>
        <strain evidence="2 3">DXS29W</strain>
    </source>
</reference>
<dbReference type="Pfam" id="PF01650">
    <property type="entry name" value="Peptidase_C13"/>
    <property type="match status" value="1"/>
</dbReference>
<sequence length="513" mass="55873">MVDLDLAPAAPAALPLTTPSEPSGAPAWPLGHEPMRRGALGAWWAQGLRSALLLRPRWEGLQVTPSVLAVLALVSVAAAVGLERLFIDGPAVFYAPGLLSSLTWLMVWAWVCWLMVPPQAMVEARATSTTSAAGKAPSAAALLSMMLAQSLATIAGVSLALLPIARGEVDLRQAFGTPGLWVAMLLPAAWPLLAQVLLLWRGASARPRAKAVGSMLLCAVAGCSITNPEFFRRWYPDPAAMEDESGDSAGEFSFTQETLELQPRLLAERLDALQPQRKGLIDVYAITFAPYAEADVFRRESGMVAQVVQQRFDAQGRVIQLVNHRDAAREWPWATPLNLQRAIQRVSRLMDHEQDVLFIHLTSHGAQSGELAASFWPLDVAPVTPDALKAWLDTAGIRHRILSISACYSGSWVPALAEPDTLVMTAADAEHTSYGCGRRSDLTFFGRAMYDEQLRHTRSFERAHAEARLVIEQREKEAGKTDGYSNPQIAMGERMRAHLARLEAQLESAAPSQ</sequence>
<feature type="transmembrane region" description="Helical" evidence="1">
    <location>
        <begin position="67"/>
        <end position="87"/>
    </location>
</feature>
<dbReference type="EMBL" id="JBBUTG010000011">
    <property type="protein sequence ID" value="MEK8032623.1"/>
    <property type="molecule type" value="Genomic_DNA"/>
</dbReference>
<keyword evidence="1" id="KW-0812">Transmembrane</keyword>
<feature type="transmembrane region" description="Helical" evidence="1">
    <location>
        <begin position="180"/>
        <end position="200"/>
    </location>
</feature>